<feature type="domain" description="RDD" evidence="5">
    <location>
        <begin position="32"/>
        <end position="157"/>
    </location>
</feature>
<accession>A0A1W6ZVZ2</accession>
<protein>
    <submittedName>
        <fullName evidence="6">RDD family protein</fullName>
    </submittedName>
</protein>
<dbReference type="Pfam" id="PF06271">
    <property type="entry name" value="RDD"/>
    <property type="match status" value="1"/>
</dbReference>
<gene>
    <name evidence="6" type="ORF">CAK95_22355</name>
</gene>
<keyword evidence="2" id="KW-0812">Transmembrane</keyword>
<dbReference type="Proteomes" id="UP000194137">
    <property type="component" value="Chromosome"/>
</dbReference>
<evidence type="ECO:0000313" key="7">
    <source>
        <dbReference type="Proteomes" id="UP000194137"/>
    </source>
</evidence>
<dbReference type="InterPro" id="IPR010432">
    <property type="entry name" value="RDD"/>
</dbReference>
<dbReference type="RefSeq" id="WP_086089936.1">
    <property type="nucleotide sequence ID" value="NZ_CP021112.1"/>
</dbReference>
<keyword evidence="3" id="KW-1133">Transmembrane helix</keyword>
<evidence type="ECO:0000256" key="1">
    <source>
        <dbReference type="ARBA" id="ARBA00004141"/>
    </source>
</evidence>
<dbReference type="STRING" id="1235591.CAK95_22355"/>
<sequence>MTDDQQRLGVSNDLKPHAYDPETNPELFDGVPARRVIAFLIDLIILAIPLVVLALFFFAVGIVTLGFGFVLFGLMPAIAVVWALFYYGATLGGPRSATLGMRTMDIEMRTWYGSPAYFVLGAVHAIVFWVTVSVLTPLILLVCFFNARGRLLHDFLVGTVVINNPARAGALRPTR</sequence>
<proteinExistence type="predicted"/>
<comment type="subcellular location">
    <subcellularLocation>
        <location evidence="1">Membrane</location>
        <topology evidence="1">Multi-pass membrane protein</topology>
    </subcellularLocation>
</comment>
<organism evidence="6 7">
    <name type="scientific">Pseudorhodoplanes sinuspersici</name>
    <dbReference type="NCBI Taxonomy" id="1235591"/>
    <lineage>
        <taxon>Bacteria</taxon>
        <taxon>Pseudomonadati</taxon>
        <taxon>Pseudomonadota</taxon>
        <taxon>Alphaproteobacteria</taxon>
        <taxon>Hyphomicrobiales</taxon>
        <taxon>Pseudorhodoplanes</taxon>
    </lineage>
</organism>
<keyword evidence="7" id="KW-1185">Reference proteome</keyword>
<dbReference type="KEGG" id="psin:CAK95_22355"/>
<dbReference type="GO" id="GO:0016020">
    <property type="term" value="C:membrane"/>
    <property type="evidence" value="ECO:0007669"/>
    <property type="project" value="UniProtKB-SubCell"/>
</dbReference>
<evidence type="ECO:0000256" key="3">
    <source>
        <dbReference type="ARBA" id="ARBA00022989"/>
    </source>
</evidence>
<dbReference type="OrthoDB" id="7270324at2"/>
<keyword evidence="4" id="KW-0472">Membrane</keyword>
<evidence type="ECO:0000256" key="4">
    <source>
        <dbReference type="ARBA" id="ARBA00023136"/>
    </source>
</evidence>
<dbReference type="EMBL" id="CP021112">
    <property type="protein sequence ID" value="ARQ01544.1"/>
    <property type="molecule type" value="Genomic_DNA"/>
</dbReference>
<reference evidence="6 7" key="1">
    <citation type="submission" date="2017-05" db="EMBL/GenBank/DDBJ databases">
        <title>Full genome sequence of Pseudorhodoplanes sinuspersici.</title>
        <authorList>
            <person name="Dastgheib S.M.M."/>
            <person name="Shavandi M."/>
            <person name="Tirandaz H."/>
        </authorList>
    </citation>
    <scope>NUCLEOTIDE SEQUENCE [LARGE SCALE GENOMIC DNA]</scope>
    <source>
        <strain evidence="6 7">RIPI110</strain>
    </source>
</reference>
<name>A0A1W6ZVZ2_9HYPH</name>
<evidence type="ECO:0000259" key="5">
    <source>
        <dbReference type="Pfam" id="PF06271"/>
    </source>
</evidence>
<evidence type="ECO:0000256" key="2">
    <source>
        <dbReference type="ARBA" id="ARBA00022692"/>
    </source>
</evidence>
<dbReference type="AlphaFoldDB" id="A0A1W6ZVZ2"/>
<evidence type="ECO:0000313" key="6">
    <source>
        <dbReference type="EMBL" id="ARQ01544.1"/>
    </source>
</evidence>